<comment type="pathway">
    <text evidence="1 7">Cell wall biogenesis; peptidoglycan biosynthesis.</text>
</comment>
<comment type="similarity">
    <text evidence="2">Belongs to the YkuD family.</text>
</comment>
<feature type="active site" description="Nucleophile" evidence="7">
    <location>
        <position position="178"/>
    </location>
</feature>
<dbReference type="GO" id="GO:0004180">
    <property type="term" value="F:carboxypeptidase activity"/>
    <property type="evidence" value="ECO:0007669"/>
    <property type="project" value="UniProtKB-ARBA"/>
</dbReference>
<dbReference type="Gene3D" id="2.40.440.10">
    <property type="entry name" value="L,D-transpeptidase catalytic domain-like"/>
    <property type="match status" value="1"/>
</dbReference>
<evidence type="ECO:0000256" key="7">
    <source>
        <dbReference type="PROSITE-ProRule" id="PRU01373"/>
    </source>
</evidence>
<dbReference type="AlphaFoldDB" id="A0A378T4W0"/>
<keyword evidence="5 7" id="KW-0573">Peptidoglycan synthesis</keyword>
<evidence type="ECO:0000259" key="9">
    <source>
        <dbReference type="PROSITE" id="PS52029"/>
    </source>
</evidence>
<dbReference type="CDD" id="cd16913">
    <property type="entry name" value="YkuD_like"/>
    <property type="match status" value="1"/>
</dbReference>
<proteinExistence type="inferred from homology"/>
<protein>
    <submittedName>
        <fullName evidence="10">Uncharacterized protein conserved in bacteria</fullName>
    </submittedName>
</protein>
<feature type="active site" description="Proton donor/acceptor" evidence="7">
    <location>
        <position position="155"/>
    </location>
</feature>
<evidence type="ECO:0000256" key="3">
    <source>
        <dbReference type="ARBA" id="ARBA00022679"/>
    </source>
</evidence>
<accession>A0A378T4W0</accession>
<gene>
    <name evidence="10" type="ORF">NCTC10359_00016</name>
</gene>
<evidence type="ECO:0000256" key="8">
    <source>
        <dbReference type="SAM" id="SignalP"/>
    </source>
</evidence>
<dbReference type="GO" id="GO:0071555">
    <property type="term" value="P:cell wall organization"/>
    <property type="evidence" value="ECO:0007669"/>
    <property type="project" value="UniProtKB-UniRule"/>
</dbReference>
<evidence type="ECO:0000256" key="5">
    <source>
        <dbReference type="ARBA" id="ARBA00022984"/>
    </source>
</evidence>
<organism evidence="10 11">
    <name type="scientific">Moraxella lacunata</name>
    <dbReference type="NCBI Taxonomy" id="477"/>
    <lineage>
        <taxon>Bacteria</taxon>
        <taxon>Pseudomonadati</taxon>
        <taxon>Pseudomonadota</taxon>
        <taxon>Gammaproteobacteria</taxon>
        <taxon>Moraxellales</taxon>
        <taxon>Moraxellaceae</taxon>
        <taxon>Moraxella</taxon>
    </lineage>
</organism>
<dbReference type="EMBL" id="UGQU01000001">
    <property type="protein sequence ID" value="STZ55424.1"/>
    <property type="molecule type" value="Genomic_DNA"/>
</dbReference>
<evidence type="ECO:0000256" key="6">
    <source>
        <dbReference type="ARBA" id="ARBA00023316"/>
    </source>
</evidence>
<dbReference type="PANTHER" id="PTHR36699:SF1">
    <property type="entry name" value="L,D-TRANSPEPTIDASE YAFK-RELATED"/>
    <property type="match status" value="1"/>
</dbReference>
<dbReference type="PROSITE" id="PS52029">
    <property type="entry name" value="LD_TPASE"/>
    <property type="match status" value="1"/>
</dbReference>
<dbReference type="UniPathway" id="UPA00219"/>
<feature type="domain" description="L,D-TPase catalytic" evidence="9">
    <location>
        <begin position="65"/>
        <end position="202"/>
    </location>
</feature>
<dbReference type="SUPFAM" id="SSF141523">
    <property type="entry name" value="L,D-transpeptidase catalytic domain-like"/>
    <property type="match status" value="1"/>
</dbReference>
<dbReference type="GO" id="GO:0009252">
    <property type="term" value="P:peptidoglycan biosynthetic process"/>
    <property type="evidence" value="ECO:0007669"/>
    <property type="project" value="UniProtKB-UniPathway"/>
</dbReference>
<reference evidence="10 11" key="1">
    <citation type="submission" date="2018-06" db="EMBL/GenBank/DDBJ databases">
        <authorList>
            <consortium name="Pathogen Informatics"/>
            <person name="Doyle S."/>
        </authorList>
    </citation>
    <scope>NUCLEOTIDE SEQUENCE [LARGE SCALE GENOMIC DNA]</scope>
    <source>
        <strain evidence="10 11">NCTC10359</strain>
    </source>
</reference>
<feature type="chain" id="PRO_5017070472" evidence="8">
    <location>
        <begin position="28"/>
        <end position="203"/>
    </location>
</feature>
<evidence type="ECO:0000313" key="10">
    <source>
        <dbReference type="EMBL" id="STZ55424.1"/>
    </source>
</evidence>
<evidence type="ECO:0000313" key="11">
    <source>
        <dbReference type="Proteomes" id="UP000254437"/>
    </source>
</evidence>
<keyword evidence="8" id="KW-0732">Signal</keyword>
<keyword evidence="6 7" id="KW-0961">Cell wall biogenesis/degradation</keyword>
<evidence type="ECO:0000256" key="2">
    <source>
        <dbReference type="ARBA" id="ARBA00005992"/>
    </source>
</evidence>
<sequence length="203" mass="22266">MFLFMKKMMNKLSLVALLAIGILSAFAVNFYEKSPDNPATEHSQLSKRQLDLLNAPPLATGSKIDKIVVRKADREMDVFYQGNFLKTYPISLGKNPIGHKEFEGDMKTPEGVYAINDRNANSGYHKNLGISYPNEADIAYAKAHGKLAGGAIKIHGIKNGLGDIIGANHLLKDWTHGCIAVTDPEIDELFVAVVEDAMIEILP</sequence>
<evidence type="ECO:0000256" key="4">
    <source>
        <dbReference type="ARBA" id="ARBA00022960"/>
    </source>
</evidence>
<dbReference type="PANTHER" id="PTHR36699">
    <property type="entry name" value="LD-TRANSPEPTIDASE"/>
    <property type="match status" value="1"/>
</dbReference>
<dbReference type="Proteomes" id="UP000254437">
    <property type="component" value="Unassembled WGS sequence"/>
</dbReference>
<dbReference type="GO" id="GO:0008360">
    <property type="term" value="P:regulation of cell shape"/>
    <property type="evidence" value="ECO:0007669"/>
    <property type="project" value="UniProtKB-UniRule"/>
</dbReference>
<keyword evidence="3" id="KW-0808">Transferase</keyword>
<dbReference type="InterPro" id="IPR005490">
    <property type="entry name" value="LD_TPept_cat_dom"/>
</dbReference>
<name>A0A378T4W0_MORLA</name>
<evidence type="ECO:0000256" key="1">
    <source>
        <dbReference type="ARBA" id="ARBA00004752"/>
    </source>
</evidence>
<dbReference type="GO" id="GO:0016740">
    <property type="term" value="F:transferase activity"/>
    <property type="evidence" value="ECO:0007669"/>
    <property type="project" value="UniProtKB-KW"/>
</dbReference>
<dbReference type="InterPro" id="IPR038063">
    <property type="entry name" value="Transpep_catalytic_dom"/>
</dbReference>
<keyword evidence="4 7" id="KW-0133">Cell shape</keyword>
<feature type="signal peptide" evidence="8">
    <location>
        <begin position="1"/>
        <end position="27"/>
    </location>
</feature>
<dbReference type="Pfam" id="PF03734">
    <property type="entry name" value="YkuD"/>
    <property type="match status" value="1"/>
</dbReference>